<evidence type="ECO:0000313" key="2">
    <source>
        <dbReference type="EMBL" id="MBF0597864.1"/>
    </source>
</evidence>
<feature type="transmembrane region" description="Helical" evidence="1">
    <location>
        <begin position="12"/>
        <end position="31"/>
    </location>
</feature>
<evidence type="ECO:0000313" key="3">
    <source>
        <dbReference type="Proteomes" id="UP000608754"/>
    </source>
</evidence>
<dbReference type="EMBL" id="JADGIK010000006">
    <property type="protein sequence ID" value="MBF0597864.1"/>
    <property type="molecule type" value="Genomic_DNA"/>
</dbReference>
<keyword evidence="1" id="KW-0472">Membrane</keyword>
<keyword evidence="1" id="KW-0812">Transmembrane</keyword>
<proteinExistence type="predicted"/>
<dbReference type="Proteomes" id="UP000608754">
    <property type="component" value="Unassembled WGS sequence"/>
</dbReference>
<feature type="transmembrane region" description="Helical" evidence="1">
    <location>
        <begin position="43"/>
        <end position="61"/>
    </location>
</feature>
<keyword evidence="1" id="KW-1133">Transmembrane helix</keyword>
<comment type="caution">
    <text evidence="2">The sequence shown here is derived from an EMBL/GenBank/DDBJ whole genome shotgun (WGS) entry which is preliminary data.</text>
</comment>
<evidence type="ECO:0000256" key="1">
    <source>
        <dbReference type="SAM" id="Phobius"/>
    </source>
</evidence>
<gene>
    <name evidence="2" type="ORF">IM532_10455</name>
</gene>
<dbReference type="AlphaFoldDB" id="A0A8J7FQU5"/>
<keyword evidence="3" id="KW-1185">Reference proteome</keyword>
<dbReference type="RefSeq" id="WP_194183405.1">
    <property type="nucleotide sequence ID" value="NZ_JADGIK010000006.1"/>
</dbReference>
<sequence length="161" mass="18945">MKLNNKKVRTLVNILNFGIFILLIMMILMYYDVISLHTEFEEIYVATFLMITTCYIAIRGWQYYEFDTSGEGLTVNVERIDFLSFLGTKQKRIDLPKYKINNYKISKGLLNDDLILFINSKKGKANLVKVKFRISFLSDQQRNIMISELDKIVTTNQYQLD</sequence>
<reference evidence="2" key="1">
    <citation type="submission" date="2020-10" db="EMBL/GenBank/DDBJ databases">
        <authorList>
            <person name="Lu T."/>
            <person name="Wang Q."/>
            <person name="Han X."/>
        </authorList>
    </citation>
    <scope>NUCLEOTIDE SEQUENCE</scope>
    <source>
        <strain evidence="2">WQ 117</strain>
    </source>
</reference>
<name>A0A8J7FQU5_9FLAO</name>
<organism evidence="2 3">
    <name type="scientific">Faecalibacter rhinopitheci</name>
    <dbReference type="NCBI Taxonomy" id="2779678"/>
    <lineage>
        <taxon>Bacteria</taxon>
        <taxon>Pseudomonadati</taxon>
        <taxon>Bacteroidota</taxon>
        <taxon>Flavobacteriia</taxon>
        <taxon>Flavobacteriales</taxon>
        <taxon>Weeksellaceae</taxon>
        <taxon>Faecalibacter</taxon>
    </lineage>
</organism>
<accession>A0A8J7FQU5</accession>
<protein>
    <submittedName>
        <fullName evidence="2">Uncharacterized protein</fullName>
    </submittedName>
</protein>